<keyword evidence="4" id="KW-1185">Reference proteome</keyword>
<accession>A0A811RAI6</accession>
<feature type="region of interest" description="Disordered" evidence="1">
    <location>
        <begin position="56"/>
        <end position="80"/>
    </location>
</feature>
<gene>
    <name evidence="3" type="ORF">NCGR_LOCUS50338</name>
</gene>
<evidence type="ECO:0000256" key="1">
    <source>
        <dbReference type="SAM" id="MobiDB-lite"/>
    </source>
</evidence>
<evidence type="ECO:0000313" key="4">
    <source>
        <dbReference type="Proteomes" id="UP000604825"/>
    </source>
</evidence>
<dbReference type="EMBL" id="CAJGYO010000014">
    <property type="protein sequence ID" value="CAD6267033.1"/>
    <property type="molecule type" value="Genomic_DNA"/>
</dbReference>
<name>A0A811RAI6_9POAL</name>
<keyword evidence="2" id="KW-0732">Signal</keyword>
<dbReference type="Gene3D" id="1.10.510.10">
    <property type="entry name" value="Transferase(Phosphotransferase) domain 1"/>
    <property type="match status" value="1"/>
</dbReference>
<dbReference type="AlphaFoldDB" id="A0A811RAI6"/>
<feature type="signal peptide" evidence="2">
    <location>
        <begin position="1"/>
        <end position="16"/>
    </location>
</feature>
<evidence type="ECO:0000313" key="3">
    <source>
        <dbReference type="EMBL" id="CAD6267033.1"/>
    </source>
</evidence>
<evidence type="ECO:0000256" key="2">
    <source>
        <dbReference type="SAM" id="SignalP"/>
    </source>
</evidence>
<protein>
    <submittedName>
        <fullName evidence="3">Uncharacterized protein</fullName>
    </submittedName>
</protein>
<sequence length="292" mass="30471">MHRLFLLVFLPHATFSATAGGRCDRQCGSTLVPYPFGFSGACPILLDCNATASYPTAPRPRRTRSSRSIPAPPPSCNRSVSKAQASLTGSCYGVSSRTGLYLRRRCSASAASSSCIVPDDVLSGLLPTALQCGAANRGNDIASTCVSSPPVLNSTAVARGVEGQFLDWKKVDDSGYEDVTSAWVWDAYGGGTILDAADARLWGEFDGREMACAMLVGLWCAHPDRGLRPTVRQAVNVLPFEAPPPTLPAKMPVATYGPPADRPASTTSSLEPATTVSGGDGVGTTEPSALSS</sequence>
<feature type="chain" id="PRO_5033027835" evidence="2">
    <location>
        <begin position="17"/>
        <end position="292"/>
    </location>
</feature>
<dbReference type="OrthoDB" id="691441at2759"/>
<reference evidence="3" key="1">
    <citation type="submission" date="2020-10" db="EMBL/GenBank/DDBJ databases">
        <authorList>
            <person name="Han B."/>
            <person name="Lu T."/>
            <person name="Zhao Q."/>
            <person name="Huang X."/>
            <person name="Zhao Y."/>
        </authorList>
    </citation>
    <scope>NUCLEOTIDE SEQUENCE</scope>
</reference>
<comment type="caution">
    <text evidence="3">The sequence shown here is derived from an EMBL/GenBank/DDBJ whole genome shotgun (WGS) entry which is preliminary data.</text>
</comment>
<feature type="region of interest" description="Disordered" evidence="1">
    <location>
        <begin position="248"/>
        <end position="292"/>
    </location>
</feature>
<dbReference type="Proteomes" id="UP000604825">
    <property type="component" value="Unassembled WGS sequence"/>
</dbReference>
<proteinExistence type="predicted"/>
<organism evidence="3 4">
    <name type="scientific">Miscanthus lutarioriparius</name>
    <dbReference type="NCBI Taxonomy" id="422564"/>
    <lineage>
        <taxon>Eukaryota</taxon>
        <taxon>Viridiplantae</taxon>
        <taxon>Streptophyta</taxon>
        <taxon>Embryophyta</taxon>
        <taxon>Tracheophyta</taxon>
        <taxon>Spermatophyta</taxon>
        <taxon>Magnoliopsida</taxon>
        <taxon>Liliopsida</taxon>
        <taxon>Poales</taxon>
        <taxon>Poaceae</taxon>
        <taxon>PACMAD clade</taxon>
        <taxon>Panicoideae</taxon>
        <taxon>Andropogonodae</taxon>
        <taxon>Andropogoneae</taxon>
        <taxon>Saccharinae</taxon>
        <taxon>Miscanthus</taxon>
    </lineage>
</organism>